<dbReference type="InParanoid" id="A0A165MS97"/>
<evidence type="ECO:0000313" key="3">
    <source>
        <dbReference type="Proteomes" id="UP000077266"/>
    </source>
</evidence>
<sequence>MHTRKCNVVYWCSRSDSSSCMYDAPPALPLDALDSPFIFIHSFNSPREEQAGSRTIFLHSSDRLQEEARRVREARGGGAGRSRPYSFIPLSFKRCFVRPTGGTSRGPSSSRVQRRRSRSRPLRTDPLRTAAGSTHPYLSLGPLWLSAFISRPVLFSFISFPPLTHKMNYVPTDSDRDSDCEEVERPTGGGRWSEGARVPGGAGLFGGVAGAGAGAGNSASTASPLPGVVQPHSFEEDVPFAKWIPTQTFPNAPPLKQTKLPFFPMKPVVKERLPDLKDLVEASKILPPQAVVASTQTPLNAAPHEQTKLPSPSEMLPLTKELAGPANPARVQDSSTERALYSRLGGKSFPFRTKLNSREDQPSFGDMLAAHYQQMGSTTTTQYPFLHGPPHPPSPTHEREFTRHFGKPMPWAAKVKPLDEKASVPPPVASSSAVPDVSVPGNDSMFFPSTPQKATGRTFSPHDARYSIYPTTPKKTIGRTVSPHNSVPYPAYTCPSSNGGGYGVESREDKGCGKRLDVVAERAKMHVDALLEKEKKSQERRNALAAALAARKKHIERLCGEASSPGDVLRAIEAARYAANLSRSRWSPPTKSAPLSLAERMKVPTSNVRQRDNVKDAEAATVGRPTKGAAPVQHPQPVSRETVEMEDIRRLERDVEQVRAVIEEMPAKRKREAEDDDVGAEGPLSRAAKRICRNAPAFLTGAAAAYVSLAYM</sequence>
<feature type="compositionally biased region" description="Basic residues" evidence="1">
    <location>
        <begin position="112"/>
        <end position="121"/>
    </location>
</feature>
<dbReference type="EMBL" id="KV425907">
    <property type="protein sequence ID" value="KZV99684.1"/>
    <property type="molecule type" value="Genomic_DNA"/>
</dbReference>
<feature type="compositionally biased region" description="Low complexity" evidence="1">
    <location>
        <begin position="98"/>
        <end position="111"/>
    </location>
</feature>
<gene>
    <name evidence="2" type="ORF">EXIGLDRAFT_214372</name>
</gene>
<evidence type="ECO:0000313" key="2">
    <source>
        <dbReference type="EMBL" id="KZV99684.1"/>
    </source>
</evidence>
<feature type="region of interest" description="Disordered" evidence="1">
    <location>
        <begin position="447"/>
        <end position="467"/>
    </location>
</feature>
<feature type="region of interest" description="Disordered" evidence="1">
    <location>
        <begin position="173"/>
        <end position="197"/>
    </location>
</feature>
<dbReference type="AlphaFoldDB" id="A0A165MS97"/>
<organism evidence="2 3">
    <name type="scientific">Exidia glandulosa HHB12029</name>
    <dbReference type="NCBI Taxonomy" id="1314781"/>
    <lineage>
        <taxon>Eukaryota</taxon>
        <taxon>Fungi</taxon>
        <taxon>Dikarya</taxon>
        <taxon>Basidiomycota</taxon>
        <taxon>Agaricomycotina</taxon>
        <taxon>Agaricomycetes</taxon>
        <taxon>Auriculariales</taxon>
        <taxon>Exidiaceae</taxon>
        <taxon>Exidia</taxon>
    </lineage>
</organism>
<keyword evidence="3" id="KW-1185">Reference proteome</keyword>
<feature type="region of interest" description="Disordered" evidence="1">
    <location>
        <begin position="98"/>
        <end position="131"/>
    </location>
</feature>
<feature type="compositionally biased region" description="Gly residues" evidence="1">
    <location>
        <begin position="187"/>
        <end position="197"/>
    </location>
</feature>
<dbReference type="Proteomes" id="UP000077266">
    <property type="component" value="Unassembled WGS sequence"/>
</dbReference>
<name>A0A165MS97_EXIGL</name>
<reference evidence="2 3" key="1">
    <citation type="journal article" date="2016" name="Mol. Biol. Evol.">
        <title>Comparative Genomics of Early-Diverging Mushroom-Forming Fungi Provides Insights into the Origins of Lignocellulose Decay Capabilities.</title>
        <authorList>
            <person name="Nagy L.G."/>
            <person name="Riley R."/>
            <person name="Tritt A."/>
            <person name="Adam C."/>
            <person name="Daum C."/>
            <person name="Floudas D."/>
            <person name="Sun H."/>
            <person name="Yadav J.S."/>
            <person name="Pangilinan J."/>
            <person name="Larsson K.H."/>
            <person name="Matsuura K."/>
            <person name="Barry K."/>
            <person name="Labutti K."/>
            <person name="Kuo R."/>
            <person name="Ohm R.A."/>
            <person name="Bhattacharya S.S."/>
            <person name="Shirouzu T."/>
            <person name="Yoshinaga Y."/>
            <person name="Martin F.M."/>
            <person name="Grigoriev I.V."/>
            <person name="Hibbett D.S."/>
        </authorList>
    </citation>
    <scope>NUCLEOTIDE SEQUENCE [LARGE SCALE GENOMIC DNA]</scope>
    <source>
        <strain evidence="2 3">HHB12029</strain>
    </source>
</reference>
<feature type="compositionally biased region" description="Polar residues" evidence="1">
    <location>
        <begin position="447"/>
        <end position="458"/>
    </location>
</feature>
<evidence type="ECO:0000256" key="1">
    <source>
        <dbReference type="SAM" id="MobiDB-lite"/>
    </source>
</evidence>
<feature type="region of interest" description="Disordered" evidence="1">
    <location>
        <begin position="620"/>
        <end position="642"/>
    </location>
</feature>
<proteinExistence type="predicted"/>
<protein>
    <submittedName>
        <fullName evidence="2">Uncharacterized protein</fullName>
    </submittedName>
</protein>
<accession>A0A165MS97</accession>